<evidence type="ECO:0000256" key="7">
    <source>
        <dbReference type="ARBA" id="ARBA00023235"/>
    </source>
</evidence>
<evidence type="ECO:0000256" key="11">
    <source>
        <dbReference type="PROSITE-ProRule" id="PRU00560"/>
    </source>
</evidence>
<gene>
    <name evidence="14" type="ORF">DBY38_03410</name>
    <name evidence="15" type="ORF">SAMN04487885_11742</name>
</gene>
<dbReference type="InterPro" id="IPR014017">
    <property type="entry name" value="DNA_helicase_UvrD-like_C"/>
</dbReference>
<reference evidence="14 17" key="2">
    <citation type="submission" date="2018-03" db="EMBL/GenBank/DDBJ databases">
        <title>The uncultured portion of the human microbiome is neutrally assembled.</title>
        <authorList>
            <person name="Jeraldo P."/>
            <person name="Boardman L."/>
            <person name="White B.A."/>
            <person name="Nelson H."/>
            <person name="Goldenfeld N."/>
            <person name="Chia N."/>
        </authorList>
    </citation>
    <scope>NUCLEOTIDE SEQUENCE [LARGE SCALE GENOMIC DNA]</scope>
    <source>
        <strain evidence="14">CIM:MAG 903</strain>
    </source>
</reference>
<keyword evidence="3 11" id="KW-0378">Hydrolase</keyword>
<evidence type="ECO:0000256" key="1">
    <source>
        <dbReference type="ARBA" id="ARBA00009922"/>
    </source>
</evidence>
<dbReference type="Gene3D" id="3.40.50.300">
    <property type="entry name" value="P-loop containing nucleotide triphosphate hydrolases"/>
    <property type="match status" value="2"/>
</dbReference>
<protein>
    <recommendedName>
        <fullName evidence="9">DNA 3'-5' helicase</fullName>
        <ecNumber evidence="9">5.6.2.4</ecNumber>
    </recommendedName>
</protein>
<dbReference type="GeneID" id="90545432"/>
<dbReference type="GO" id="GO:0003677">
    <property type="term" value="F:DNA binding"/>
    <property type="evidence" value="ECO:0007669"/>
    <property type="project" value="UniProtKB-KW"/>
</dbReference>
<dbReference type="PROSITE" id="PS51217">
    <property type="entry name" value="UVRD_HELICASE_CTER"/>
    <property type="match status" value="1"/>
</dbReference>
<dbReference type="Pfam" id="PF13361">
    <property type="entry name" value="UvrD_C"/>
    <property type="match status" value="1"/>
</dbReference>
<evidence type="ECO:0000256" key="9">
    <source>
        <dbReference type="ARBA" id="ARBA00034808"/>
    </source>
</evidence>
<keyword evidence="7" id="KW-0413">Isomerase</keyword>
<evidence type="ECO:0000259" key="13">
    <source>
        <dbReference type="PROSITE" id="PS51217"/>
    </source>
</evidence>
<comment type="similarity">
    <text evidence="1">Belongs to the helicase family. UvrD subfamily.</text>
</comment>
<evidence type="ECO:0000313" key="17">
    <source>
        <dbReference type="Proteomes" id="UP000246114"/>
    </source>
</evidence>
<dbReference type="InterPro" id="IPR000212">
    <property type="entry name" value="DNA_helicase_UvrD/REP"/>
</dbReference>
<dbReference type="GO" id="GO:0043138">
    <property type="term" value="F:3'-5' DNA helicase activity"/>
    <property type="evidence" value="ECO:0007669"/>
    <property type="project" value="UniProtKB-EC"/>
</dbReference>
<feature type="domain" description="UvrD-like helicase C-terminal" evidence="13">
    <location>
        <begin position="271"/>
        <end position="538"/>
    </location>
</feature>
<evidence type="ECO:0000256" key="2">
    <source>
        <dbReference type="ARBA" id="ARBA00022741"/>
    </source>
</evidence>
<name>A0A1I2MVW1_9CLOT</name>
<dbReference type="PANTHER" id="PTHR11070">
    <property type="entry name" value="UVRD / RECB / PCRA DNA HELICASE FAMILY MEMBER"/>
    <property type="match status" value="1"/>
</dbReference>
<dbReference type="EC" id="5.6.2.4" evidence="9"/>
<dbReference type="GO" id="GO:0016787">
    <property type="term" value="F:hydrolase activity"/>
    <property type="evidence" value="ECO:0007669"/>
    <property type="project" value="UniProtKB-UniRule"/>
</dbReference>
<dbReference type="AlphaFoldDB" id="A0A1I2MVW1"/>
<dbReference type="PANTHER" id="PTHR11070:SF2">
    <property type="entry name" value="ATP-DEPENDENT DNA HELICASE SRS2"/>
    <property type="match status" value="1"/>
</dbReference>
<dbReference type="PROSITE" id="PS51198">
    <property type="entry name" value="UVRD_HELICASE_ATP_BIND"/>
    <property type="match status" value="1"/>
</dbReference>
<evidence type="ECO:0000256" key="8">
    <source>
        <dbReference type="ARBA" id="ARBA00034617"/>
    </source>
</evidence>
<evidence type="ECO:0000256" key="5">
    <source>
        <dbReference type="ARBA" id="ARBA00022840"/>
    </source>
</evidence>
<dbReference type="eggNOG" id="COG0210">
    <property type="taxonomic scope" value="Bacteria"/>
</dbReference>
<dbReference type="CDD" id="cd17932">
    <property type="entry name" value="DEXQc_UvrD"/>
    <property type="match status" value="1"/>
</dbReference>
<dbReference type="Proteomes" id="UP000182135">
    <property type="component" value="Unassembled WGS sequence"/>
</dbReference>
<evidence type="ECO:0000313" key="14">
    <source>
        <dbReference type="EMBL" id="PWL54844.1"/>
    </source>
</evidence>
<feature type="binding site" evidence="11">
    <location>
        <begin position="22"/>
        <end position="29"/>
    </location>
    <ligand>
        <name>ATP</name>
        <dbReference type="ChEBI" id="CHEBI:30616"/>
    </ligand>
</feature>
<evidence type="ECO:0000256" key="10">
    <source>
        <dbReference type="ARBA" id="ARBA00048988"/>
    </source>
</evidence>
<dbReference type="InterPro" id="IPR014016">
    <property type="entry name" value="UvrD-like_ATP-bd"/>
</dbReference>
<dbReference type="Pfam" id="PF00580">
    <property type="entry name" value="UvrD-helicase"/>
    <property type="match status" value="1"/>
</dbReference>
<feature type="domain" description="UvrD-like helicase ATP-binding" evidence="12">
    <location>
        <begin position="1"/>
        <end position="270"/>
    </location>
</feature>
<keyword evidence="16" id="KW-1185">Reference proteome</keyword>
<evidence type="ECO:0000256" key="6">
    <source>
        <dbReference type="ARBA" id="ARBA00023125"/>
    </source>
</evidence>
<dbReference type="Proteomes" id="UP000246114">
    <property type="component" value="Unassembled WGS sequence"/>
</dbReference>
<comment type="catalytic activity">
    <reaction evidence="8">
        <text>Couples ATP hydrolysis with the unwinding of duplex DNA by translocating in the 3'-5' direction.</text>
        <dbReference type="EC" id="5.6.2.4"/>
    </reaction>
</comment>
<dbReference type="Gene3D" id="1.10.10.160">
    <property type="match status" value="1"/>
</dbReference>
<keyword evidence="5 11" id="KW-0067">ATP-binding</keyword>
<dbReference type="GO" id="GO:0000725">
    <property type="term" value="P:recombinational repair"/>
    <property type="evidence" value="ECO:0007669"/>
    <property type="project" value="TreeGrafter"/>
</dbReference>
<evidence type="ECO:0000313" key="16">
    <source>
        <dbReference type="Proteomes" id="UP000182135"/>
    </source>
</evidence>
<sequence length="666" mass="77188">MQLDMSQKEAILTSNKKVLVVAAPGSGKTTVIINRVAHLIYDKKVNPHNIIVITFTKAAAQNMKDRYKAQFGANTPFFGTFHALCYKILTRIIGEIKIIESSISYRIVKSVLEKYIDDIGEEKIKEALNNISLFKCSFKSIDEFESSIDKEIFKECYEEYERYKAKESLIDFDDMQLMVKDFMDKTPGMAEKYKRLFKYILVDEFQDCDDIQIYLLKLFSDRNENSLFVVGDEDQCIYSFRGSKPQYMVNFSKEFLGGVKYYLDCNYRSKKNIVEISKSLIKNNKLRNHKNINYFKKEDGIIRYMTPVNENLEGEYIIDNIVGEHNKNGVKYSCNAVLYRTNLESRSIIDICIRKKVPFLLLDKEYNFFNHFICQDIIAYLNLSLNPYDRTSFLRVINKPFRYVSKNTLDGLKKYAYEDNCFNIIKTVQDMAPFQLKVFEGLSKEIAALNKMSLKSAVSYVLTDLGYMDYLREYSLKFKIALSDLEDIVEEFRASLEGYNAIAMFLGHVIEVKEELKKHSKNSKEDAVILSTIHGVKGMEFKNVYIINCSEEYIPHKRSAEDENNIEEERRLFYVAITRAIEGLYLFSPKNIRGKSIKPSYFIDECSIKEEIGYGDYKIGNAVTHKAFGQGIIKELNDNTIVIDFGGITRTFNFSILVNSNLLELN</sequence>
<dbReference type="Gene3D" id="1.10.486.10">
    <property type="entry name" value="PCRA, domain 4"/>
    <property type="match status" value="1"/>
</dbReference>
<dbReference type="STRING" id="1529.SAMN04487885_11742"/>
<keyword evidence="6" id="KW-0238">DNA-binding</keyword>
<organism evidence="15 16">
    <name type="scientific">Clostridium cadaveris</name>
    <dbReference type="NCBI Taxonomy" id="1529"/>
    <lineage>
        <taxon>Bacteria</taxon>
        <taxon>Bacillati</taxon>
        <taxon>Bacillota</taxon>
        <taxon>Clostridia</taxon>
        <taxon>Eubacteriales</taxon>
        <taxon>Clostridiaceae</taxon>
        <taxon>Clostridium</taxon>
    </lineage>
</organism>
<keyword evidence="4 11" id="KW-0347">Helicase</keyword>
<dbReference type="RefSeq" id="WP_027639151.1">
    <property type="nucleotide sequence ID" value="NZ_BAAACD010000003.1"/>
</dbReference>
<dbReference type="SUPFAM" id="SSF52540">
    <property type="entry name" value="P-loop containing nucleoside triphosphate hydrolases"/>
    <property type="match status" value="1"/>
</dbReference>
<evidence type="ECO:0000259" key="12">
    <source>
        <dbReference type="PROSITE" id="PS51198"/>
    </source>
</evidence>
<dbReference type="GO" id="GO:0033202">
    <property type="term" value="C:DNA helicase complex"/>
    <property type="evidence" value="ECO:0007669"/>
    <property type="project" value="TreeGrafter"/>
</dbReference>
<reference evidence="15 16" key="1">
    <citation type="submission" date="2016-10" db="EMBL/GenBank/DDBJ databases">
        <authorList>
            <person name="de Groot N.N."/>
        </authorList>
    </citation>
    <scope>NUCLEOTIDE SEQUENCE [LARGE SCALE GENOMIC DNA]</scope>
    <source>
        <strain evidence="15 16">NLAE-zl-G419</strain>
    </source>
</reference>
<evidence type="ECO:0000256" key="4">
    <source>
        <dbReference type="ARBA" id="ARBA00022806"/>
    </source>
</evidence>
<keyword evidence="2 11" id="KW-0547">Nucleotide-binding</keyword>
<dbReference type="GO" id="GO:0005524">
    <property type="term" value="F:ATP binding"/>
    <property type="evidence" value="ECO:0007669"/>
    <property type="project" value="UniProtKB-UniRule"/>
</dbReference>
<dbReference type="EMBL" id="QAMZ01000018">
    <property type="protein sequence ID" value="PWL54844.1"/>
    <property type="molecule type" value="Genomic_DNA"/>
</dbReference>
<proteinExistence type="inferred from homology"/>
<dbReference type="EMBL" id="FOOE01000017">
    <property type="protein sequence ID" value="SFF95612.1"/>
    <property type="molecule type" value="Genomic_DNA"/>
</dbReference>
<dbReference type="InterPro" id="IPR027417">
    <property type="entry name" value="P-loop_NTPase"/>
</dbReference>
<dbReference type="InterPro" id="IPR013986">
    <property type="entry name" value="DExx_box_DNA_helicase_dom_sf"/>
</dbReference>
<comment type="catalytic activity">
    <reaction evidence="10">
        <text>ATP + H2O = ADP + phosphate + H(+)</text>
        <dbReference type="Rhea" id="RHEA:13065"/>
        <dbReference type="ChEBI" id="CHEBI:15377"/>
        <dbReference type="ChEBI" id="CHEBI:15378"/>
        <dbReference type="ChEBI" id="CHEBI:30616"/>
        <dbReference type="ChEBI" id="CHEBI:43474"/>
        <dbReference type="ChEBI" id="CHEBI:456216"/>
        <dbReference type="EC" id="5.6.2.4"/>
    </reaction>
</comment>
<dbReference type="OrthoDB" id="9810135at2"/>
<evidence type="ECO:0000256" key="3">
    <source>
        <dbReference type="ARBA" id="ARBA00022801"/>
    </source>
</evidence>
<accession>A0A1I2MVW1</accession>
<evidence type="ECO:0000313" key="15">
    <source>
        <dbReference type="EMBL" id="SFF95612.1"/>
    </source>
</evidence>
<dbReference type="GO" id="GO:0005829">
    <property type="term" value="C:cytosol"/>
    <property type="evidence" value="ECO:0007669"/>
    <property type="project" value="TreeGrafter"/>
</dbReference>